<evidence type="ECO:0000256" key="2">
    <source>
        <dbReference type="SAM" id="Phobius"/>
    </source>
</evidence>
<dbReference type="AlphaFoldDB" id="A0AAV9Q8W8"/>
<name>A0AAV9Q8W8_9PEZI</name>
<sequence length="324" mass="34744">MAPRTLRFLPPVFAVVFSILALVFSLLAVTSRKWAVRNNYDRLVNPVDFTCPIFTLYRSPFIICTAHELPLNKTAQASVSSSTPTFTATSSSPTSSTKSTGCAAPTSKWEVNCHHYRPFGFDKTSCELEVATQTDTASNVGDARLCQQIHYAGNFGITSTLFIGLGFILTGTMAMMTLHNARKATRATSQPLTESQKGENIQVNNEAVDPATTITGPNGSGFVRSQASVVASYLSLVLLVFLFMGVVTGIIAQYFGILGLIQSQPNQADFASSGGNSDAAHGNHGPWYQAVGLSTYATCAWSFAAAAGTIVAMTWEVPRWNSLL</sequence>
<organism evidence="3 4">
    <name type="scientific">Vermiconidia calcicola</name>
    <dbReference type="NCBI Taxonomy" id="1690605"/>
    <lineage>
        <taxon>Eukaryota</taxon>
        <taxon>Fungi</taxon>
        <taxon>Dikarya</taxon>
        <taxon>Ascomycota</taxon>
        <taxon>Pezizomycotina</taxon>
        <taxon>Dothideomycetes</taxon>
        <taxon>Dothideomycetidae</taxon>
        <taxon>Mycosphaerellales</taxon>
        <taxon>Extremaceae</taxon>
        <taxon>Vermiconidia</taxon>
    </lineage>
</organism>
<evidence type="ECO:0000256" key="1">
    <source>
        <dbReference type="SAM" id="MobiDB-lite"/>
    </source>
</evidence>
<feature type="transmembrane region" description="Helical" evidence="2">
    <location>
        <begin position="293"/>
        <end position="315"/>
    </location>
</feature>
<evidence type="ECO:0000313" key="3">
    <source>
        <dbReference type="EMBL" id="KAK5536568.1"/>
    </source>
</evidence>
<keyword evidence="4" id="KW-1185">Reference proteome</keyword>
<feature type="transmembrane region" description="Helical" evidence="2">
    <location>
        <begin position="233"/>
        <end position="255"/>
    </location>
</feature>
<reference evidence="3 4" key="1">
    <citation type="submission" date="2023-06" db="EMBL/GenBank/DDBJ databases">
        <title>Black Yeasts Isolated from many extreme environments.</title>
        <authorList>
            <person name="Coleine C."/>
            <person name="Stajich J.E."/>
            <person name="Selbmann L."/>
        </authorList>
    </citation>
    <scope>NUCLEOTIDE SEQUENCE [LARGE SCALE GENOMIC DNA]</scope>
    <source>
        <strain evidence="3 4">CCFEE 5887</strain>
    </source>
</reference>
<accession>A0AAV9Q8W8</accession>
<feature type="compositionally biased region" description="Low complexity" evidence="1">
    <location>
        <begin position="84"/>
        <end position="100"/>
    </location>
</feature>
<protein>
    <submittedName>
        <fullName evidence="3">Uncharacterized protein</fullName>
    </submittedName>
</protein>
<keyword evidence="2" id="KW-1133">Transmembrane helix</keyword>
<keyword evidence="2" id="KW-0812">Transmembrane</keyword>
<keyword evidence="2" id="KW-0472">Membrane</keyword>
<feature type="region of interest" description="Disordered" evidence="1">
    <location>
        <begin position="84"/>
        <end position="103"/>
    </location>
</feature>
<gene>
    <name evidence="3" type="ORF">LTR25_005242</name>
</gene>
<dbReference type="Proteomes" id="UP001345827">
    <property type="component" value="Unassembled WGS sequence"/>
</dbReference>
<feature type="transmembrane region" description="Helical" evidence="2">
    <location>
        <begin position="155"/>
        <end position="176"/>
    </location>
</feature>
<dbReference type="EMBL" id="JAXLQG010000008">
    <property type="protein sequence ID" value="KAK5536568.1"/>
    <property type="molecule type" value="Genomic_DNA"/>
</dbReference>
<comment type="caution">
    <text evidence="3">The sequence shown here is derived from an EMBL/GenBank/DDBJ whole genome shotgun (WGS) entry which is preliminary data.</text>
</comment>
<proteinExistence type="predicted"/>
<evidence type="ECO:0000313" key="4">
    <source>
        <dbReference type="Proteomes" id="UP001345827"/>
    </source>
</evidence>